<evidence type="ECO:0000313" key="3">
    <source>
        <dbReference type="EMBL" id="KAH7429413.1"/>
    </source>
</evidence>
<feature type="transmembrane region" description="Helical" evidence="2">
    <location>
        <begin position="57"/>
        <end position="79"/>
    </location>
</feature>
<reference evidence="3" key="1">
    <citation type="submission" date="2021-08" db="EMBL/GenBank/DDBJ databases">
        <title>WGS assembly of Ceratopteris richardii.</title>
        <authorList>
            <person name="Marchant D.B."/>
            <person name="Chen G."/>
            <person name="Jenkins J."/>
            <person name="Shu S."/>
            <person name="Leebens-Mack J."/>
            <person name="Grimwood J."/>
            <person name="Schmutz J."/>
            <person name="Soltis P."/>
            <person name="Soltis D."/>
            <person name="Chen Z.-H."/>
        </authorList>
    </citation>
    <scope>NUCLEOTIDE SEQUENCE</scope>
    <source>
        <strain evidence="3">Whitten #5841</strain>
        <tissue evidence="3">Leaf</tissue>
    </source>
</reference>
<evidence type="ECO:0000256" key="1">
    <source>
        <dbReference type="SAM" id="MobiDB-lite"/>
    </source>
</evidence>
<proteinExistence type="predicted"/>
<accession>A0A8T2U6L2</accession>
<organism evidence="3 4">
    <name type="scientific">Ceratopteris richardii</name>
    <name type="common">Triangle waterfern</name>
    <dbReference type="NCBI Taxonomy" id="49495"/>
    <lineage>
        <taxon>Eukaryota</taxon>
        <taxon>Viridiplantae</taxon>
        <taxon>Streptophyta</taxon>
        <taxon>Embryophyta</taxon>
        <taxon>Tracheophyta</taxon>
        <taxon>Polypodiopsida</taxon>
        <taxon>Polypodiidae</taxon>
        <taxon>Polypodiales</taxon>
        <taxon>Pteridineae</taxon>
        <taxon>Pteridaceae</taxon>
        <taxon>Parkerioideae</taxon>
        <taxon>Ceratopteris</taxon>
    </lineage>
</organism>
<dbReference type="AlphaFoldDB" id="A0A8T2U6L2"/>
<keyword evidence="2" id="KW-0472">Membrane</keyword>
<gene>
    <name evidence="3" type="ORF">KP509_09G046700</name>
</gene>
<dbReference type="Proteomes" id="UP000825935">
    <property type="component" value="Chromosome 9"/>
</dbReference>
<sequence length="179" mass="19629">MATAWKMVGRKLGMEGLHATFGAKPGWELQALFPGRTGGEGCNNGRHGIEYPELSSLVWAVCVIVVLLLFLAAATKLALYYHSRQNSRLDDGGDRAASSLVTGRHEQRMRRQQTTSELSNRVLEEQLQHRSDILILSGDDPVVDSKVQPAPQPMPYLVIMPGNETPTFLAFILDSPSSA</sequence>
<dbReference type="EMBL" id="CM035414">
    <property type="protein sequence ID" value="KAH7429413.1"/>
    <property type="molecule type" value="Genomic_DNA"/>
</dbReference>
<keyword evidence="4" id="KW-1185">Reference proteome</keyword>
<name>A0A8T2U6L2_CERRI</name>
<evidence type="ECO:0000256" key="2">
    <source>
        <dbReference type="SAM" id="Phobius"/>
    </source>
</evidence>
<keyword evidence="2" id="KW-1133">Transmembrane helix</keyword>
<feature type="region of interest" description="Disordered" evidence="1">
    <location>
        <begin position="87"/>
        <end position="116"/>
    </location>
</feature>
<comment type="caution">
    <text evidence="3">The sequence shown here is derived from an EMBL/GenBank/DDBJ whole genome shotgun (WGS) entry which is preliminary data.</text>
</comment>
<keyword evidence="2" id="KW-0812">Transmembrane</keyword>
<evidence type="ECO:0000313" key="4">
    <source>
        <dbReference type="Proteomes" id="UP000825935"/>
    </source>
</evidence>
<protein>
    <submittedName>
        <fullName evidence="3">Uncharacterized protein</fullName>
    </submittedName>
</protein>